<evidence type="ECO:0000313" key="2">
    <source>
        <dbReference type="EMBL" id="CAD7570332.1"/>
    </source>
</evidence>
<dbReference type="AlphaFoldDB" id="A0A7R9J0Z5"/>
<feature type="chain" id="PRO_5031035065" evidence="1">
    <location>
        <begin position="24"/>
        <end position="245"/>
    </location>
</feature>
<organism evidence="2">
    <name type="scientific">Timema californicum</name>
    <name type="common">California timema</name>
    <name type="synonym">Walking stick</name>
    <dbReference type="NCBI Taxonomy" id="61474"/>
    <lineage>
        <taxon>Eukaryota</taxon>
        <taxon>Metazoa</taxon>
        <taxon>Ecdysozoa</taxon>
        <taxon>Arthropoda</taxon>
        <taxon>Hexapoda</taxon>
        <taxon>Insecta</taxon>
        <taxon>Pterygota</taxon>
        <taxon>Neoptera</taxon>
        <taxon>Polyneoptera</taxon>
        <taxon>Phasmatodea</taxon>
        <taxon>Timematodea</taxon>
        <taxon>Timematoidea</taxon>
        <taxon>Timematidae</taxon>
        <taxon>Timema</taxon>
    </lineage>
</organism>
<proteinExistence type="predicted"/>
<dbReference type="EMBL" id="OE180008">
    <property type="protein sequence ID" value="CAD7570332.1"/>
    <property type="molecule type" value="Genomic_DNA"/>
</dbReference>
<sequence length="245" mass="27192">MSDRTTPEMLLSFAAILLMLGAAELNSHYGATLSSDKDHIVGNIQVNYTLWYPSNDSLAVLNTLVSVPEQSSFYIVAKEAEKIDPRFTEGHSHSARSLTEFHRERFGALPEKEVAIPSRSMVKLAPYWVGVSDMSVCVAARSSSTFLLDLTAKYGEIGIRIPVGIDDYVYFNPEGYFITSINGLSEDPGNDLFWYIYDMDEAPDTSNPPTKAYLSKNGEPSVLLWNITSVSPFSSLRLFELLPTV</sequence>
<name>A0A7R9J0Z5_TIMCA</name>
<protein>
    <submittedName>
        <fullName evidence="2">(California timema) hypothetical protein</fullName>
    </submittedName>
</protein>
<evidence type="ECO:0000256" key="1">
    <source>
        <dbReference type="SAM" id="SignalP"/>
    </source>
</evidence>
<gene>
    <name evidence="2" type="ORF">TCMB3V08_LOCUS3037</name>
</gene>
<feature type="signal peptide" evidence="1">
    <location>
        <begin position="1"/>
        <end position="23"/>
    </location>
</feature>
<accession>A0A7R9J0Z5</accession>
<keyword evidence="1" id="KW-0732">Signal</keyword>
<reference evidence="2" key="1">
    <citation type="submission" date="2020-11" db="EMBL/GenBank/DDBJ databases">
        <authorList>
            <person name="Tran Van P."/>
        </authorList>
    </citation>
    <scope>NUCLEOTIDE SEQUENCE</scope>
</reference>